<organism evidence="2 3">
    <name type="scientific">Cercospora zeae-maydis SCOH1-5</name>
    <dbReference type="NCBI Taxonomy" id="717836"/>
    <lineage>
        <taxon>Eukaryota</taxon>
        <taxon>Fungi</taxon>
        <taxon>Dikarya</taxon>
        <taxon>Ascomycota</taxon>
        <taxon>Pezizomycotina</taxon>
        <taxon>Dothideomycetes</taxon>
        <taxon>Dothideomycetidae</taxon>
        <taxon>Mycosphaerellales</taxon>
        <taxon>Mycosphaerellaceae</taxon>
        <taxon>Cercospora</taxon>
    </lineage>
</organism>
<feature type="compositionally biased region" description="Basic and acidic residues" evidence="1">
    <location>
        <begin position="131"/>
        <end position="144"/>
    </location>
</feature>
<reference evidence="2" key="1">
    <citation type="journal article" date="2020" name="Stud. Mycol.">
        <title>101 Dothideomycetes genomes: a test case for predicting lifestyles and emergence of pathogens.</title>
        <authorList>
            <person name="Haridas S."/>
            <person name="Albert R."/>
            <person name="Binder M."/>
            <person name="Bloem J."/>
            <person name="Labutti K."/>
            <person name="Salamov A."/>
            <person name="Andreopoulos B."/>
            <person name="Baker S."/>
            <person name="Barry K."/>
            <person name="Bills G."/>
            <person name="Bluhm B."/>
            <person name="Cannon C."/>
            <person name="Castanera R."/>
            <person name="Culley D."/>
            <person name="Daum C."/>
            <person name="Ezra D."/>
            <person name="Gonzalez J."/>
            <person name="Henrissat B."/>
            <person name="Kuo A."/>
            <person name="Liang C."/>
            <person name="Lipzen A."/>
            <person name="Lutzoni F."/>
            <person name="Magnuson J."/>
            <person name="Mondo S."/>
            <person name="Nolan M."/>
            <person name="Ohm R."/>
            <person name="Pangilinan J."/>
            <person name="Park H.-J."/>
            <person name="Ramirez L."/>
            <person name="Alfaro M."/>
            <person name="Sun H."/>
            <person name="Tritt A."/>
            <person name="Yoshinaga Y."/>
            <person name="Zwiers L.-H."/>
            <person name="Turgeon B."/>
            <person name="Goodwin S."/>
            <person name="Spatafora J."/>
            <person name="Crous P."/>
            <person name="Grigoriev I."/>
        </authorList>
    </citation>
    <scope>NUCLEOTIDE SEQUENCE</scope>
    <source>
        <strain evidence="2">SCOH1-5</strain>
    </source>
</reference>
<keyword evidence="3" id="KW-1185">Reference proteome</keyword>
<sequence>MDYPAQCPDSQDIGQNQDAARPQDTLNIPPACISQTTQDPIASSSVAPKPADGVSYTTAELTSLLTSLETRLSGFAEALLGVGECLDSLQTQIKELRTSRDRADGNGSESGSEAEAKEEVKNIGGGQYGNEDGRTTREGREERWQGANDGSADASEEEKRGDGETGLGNMISGFVFGGDESDNVLSKESS</sequence>
<dbReference type="EMBL" id="ML992670">
    <property type="protein sequence ID" value="KAF2213714.1"/>
    <property type="molecule type" value="Genomic_DNA"/>
</dbReference>
<name>A0A6A6FK89_9PEZI</name>
<dbReference type="AlphaFoldDB" id="A0A6A6FK89"/>
<gene>
    <name evidence="2" type="ORF">CERZMDRAFT_96538</name>
</gene>
<dbReference type="Proteomes" id="UP000799539">
    <property type="component" value="Unassembled WGS sequence"/>
</dbReference>
<feature type="region of interest" description="Disordered" evidence="1">
    <location>
        <begin position="96"/>
        <end position="190"/>
    </location>
</feature>
<feature type="region of interest" description="Disordered" evidence="1">
    <location>
        <begin position="1"/>
        <end position="53"/>
    </location>
</feature>
<evidence type="ECO:0000313" key="2">
    <source>
        <dbReference type="EMBL" id="KAF2213714.1"/>
    </source>
</evidence>
<accession>A0A6A6FK89</accession>
<feature type="compositionally biased region" description="Polar residues" evidence="1">
    <location>
        <begin position="8"/>
        <end position="18"/>
    </location>
</feature>
<proteinExistence type="predicted"/>
<evidence type="ECO:0000313" key="3">
    <source>
        <dbReference type="Proteomes" id="UP000799539"/>
    </source>
</evidence>
<protein>
    <submittedName>
        <fullName evidence="2">Uncharacterized protein</fullName>
    </submittedName>
</protein>
<evidence type="ECO:0000256" key="1">
    <source>
        <dbReference type="SAM" id="MobiDB-lite"/>
    </source>
</evidence>
<feature type="compositionally biased region" description="Polar residues" evidence="1">
    <location>
        <begin position="33"/>
        <end position="46"/>
    </location>
</feature>
<dbReference type="OrthoDB" id="3648933at2759"/>